<evidence type="ECO:0000313" key="2">
    <source>
        <dbReference type="Proteomes" id="UP000199435"/>
    </source>
</evidence>
<accession>A0A1C3WQ26</accession>
<reference evidence="2" key="1">
    <citation type="submission" date="2016-08" db="EMBL/GenBank/DDBJ databases">
        <authorList>
            <person name="Varghese N."/>
            <person name="Submissions Spin"/>
        </authorList>
    </citation>
    <scope>NUCLEOTIDE SEQUENCE [LARGE SCALE GENOMIC DNA]</scope>
    <source>
        <strain evidence="2">HAMBI 2971</strain>
    </source>
</reference>
<organism evidence="1 2">
    <name type="scientific">Rhizobium miluonense</name>
    <dbReference type="NCBI Taxonomy" id="411945"/>
    <lineage>
        <taxon>Bacteria</taxon>
        <taxon>Pseudomonadati</taxon>
        <taxon>Pseudomonadota</taxon>
        <taxon>Alphaproteobacteria</taxon>
        <taxon>Hyphomicrobiales</taxon>
        <taxon>Rhizobiaceae</taxon>
        <taxon>Rhizobium/Agrobacterium group</taxon>
        <taxon>Rhizobium</taxon>
    </lineage>
</organism>
<dbReference type="AlphaFoldDB" id="A0A1C3WQ26"/>
<keyword evidence="2" id="KW-1185">Reference proteome</keyword>
<dbReference type="OrthoDB" id="8250402at2"/>
<proteinExistence type="predicted"/>
<protein>
    <submittedName>
        <fullName evidence="1">Uncharacterized protein</fullName>
    </submittedName>
</protein>
<dbReference type="RefSeq" id="WP_092853826.1">
    <property type="nucleotide sequence ID" value="NZ_FMAH01000035.1"/>
</dbReference>
<dbReference type="STRING" id="411945.GA0061102_103526"/>
<sequence length="223" mass="24458">MTALVKFDTSAFERAAKRLEASPKQMAFAISKSLNAAAHDTRRTLIAQTWPQHMTQRNKGFIAFALSVENSSRSNLTVKITDARANGRGNLKLHADGGVKRTEHHRVAVPIAGQRLGPTGIAKSQRPAAIAGAFERNGAIFKPYGKKYPTYVYKRGKKKGQVSKAGGSWGGAGRGIKRMFVLKPSVTIKPDVPFRRDFRVSMEANMRRATTSSMANVMKVAMR</sequence>
<dbReference type="Proteomes" id="UP000199435">
    <property type="component" value="Unassembled WGS sequence"/>
</dbReference>
<gene>
    <name evidence="1" type="ORF">GA0061102_103526</name>
</gene>
<name>A0A1C3WQ26_9HYPH</name>
<evidence type="ECO:0000313" key="1">
    <source>
        <dbReference type="EMBL" id="SCB41824.1"/>
    </source>
</evidence>
<dbReference type="EMBL" id="FMAH01000035">
    <property type="protein sequence ID" value="SCB41824.1"/>
    <property type="molecule type" value="Genomic_DNA"/>
</dbReference>